<reference evidence="2 3" key="1">
    <citation type="submission" date="2019-05" db="EMBL/GenBank/DDBJ databases">
        <title>The compact genome of Giardia muris reveals important steps in the evolution of intestinal protozoan parasites.</title>
        <authorList>
            <person name="Xu F."/>
            <person name="Jimenez-Gonzalez A."/>
            <person name="Einarsson E."/>
            <person name="Astvaldsson A."/>
            <person name="Peirasmaki D."/>
            <person name="Eckmann L."/>
            <person name="Andersson J.O."/>
            <person name="Svard S.G."/>
            <person name="Jerlstrom-Hultqvist J."/>
        </authorList>
    </citation>
    <scope>NUCLEOTIDE SEQUENCE [LARGE SCALE GENOMIC DNA]</scope>
    <source>
        <strain evidence="2 3">Roberts-Thomson</strain>
    </source>
</reference>
<sequence length="1241" mass="139256">MNQTFRTDASNQAVTLTAAQPTVSSVFTDVPTGPPPRSAQANPTPSRPEACGASEASVSMGSKHSTEDVEMQASRTLGQTRTTASWVLQSKDLDGTSEKHVHFRDGLEQPANRKEDQVSAELKAPETTGIPSGLEARTQVYEELFRKDEEMLERLAQTLPIAQEMTDEQYRDKVFASFREGSLQLAERLRERLGVVLLSTDVSKQIYQPEAIVMAEEQASPSSLEIIDPKVLQQIRRTIKRDTHALNRMLGNQAKKRIKTRLFGSATPIYPLTRLLTRNVITSGHRPIPTTILTDANFNHLKLGYVYAPEPCQPLDAELDILVQLSLDDYQSASLICGETENELRYILNVVAPNNLSETLGKVREQLLRVLCPEVTQHPLVIFLLVFDEIVKKAAMEPLFSKVYASLALLLSVDLPLHEAMLQYPTYQAFFLKRVAENERKADTDQFKAHTFNAYLMPIMERALESSLYDASLDTAFFKNVERQLATGTTEQKEQEAIAAYLSELKRLYRIGAAEFAGYLSISANALERLTYTRLVNEDALVRIYSNLCLFSTARTHLGRHEMPTKTTCGEPFDPNYLPCVNAHYIDALLKKGTVAIHAQTSQATFGHDHDYSFLEAALALLNIVIPHYQYYPTIYCLKRLVGILRSVLKVEKDKDKDKAKRLEKLLADPTFLKLRSEKVVNFVVDHLFNGTDVLVDFYPLLQCSNEARKWPELAKALLDRTAMLDSTTLSGLSEGELAIALAEKLEIFEGLTRSARLFQRLRDIYDLYIGYLKADETLSSHFHFLLVTFEENCATRYVSSPLVTSSDLIAYLKGRVSRVREYRASLKSRGSSNEQGGEYVQGINLTIAPKMASINVPNEAQVEAIRQVALESNLQCALQDVLHLTIDETTGHFEQRCENWPLLLAVCLVGLLGKSPTQDTIVTSVVNGLPDVIEHIKIVKCDAFYLPLLDILLGKTCNVLEEHPDYTPAAHTLFVSLMRKNIFSFNAIINTFSSQSKAPSVRALGQQIIIKFVTPAGDDADDACDKLREALCAAVVEQQTRDLNKVLDDHLFNLTVDKLSIVMADVPPGRKCTLSDVYQTLKILDAVSGTLQRYLTVWLRDPSLYFDYGSNLLLRFKSALDSCSFLENAKDAQACISTFISIALTVLSDDDVVEGLELTARRCKGAELAVGALMSIVSIRWKELFYPDEGLIKLWSYLIDAHLCTREQVRKYIADLPRFSPLRKQLSECSNFHLWLQREE</sequence>
<dbReference type="VEuPathDB" id="GiardiaDB:GMRT_10606"/>
<dbReference type="Proteomes" id="UP000315496">
    <property type="component" value="Chromosome 4"/>
</dbReference>
<evidence type="ECO:0000313" key="2">
    <source>
        <dbReference type="EMBL" id="TNJ26815.1"/>
    </source>
</evidence>
<feature type="region of interest" description="Disordered" evidence="1">
    <location>
        <begin position="25"/>
        <end position="67"/>
    </location>
</feature>
<comment type="caution">
    <text evidence="2">The sequence shown here is derived from an EMBL/GenBank/DDBJ whole genome shotgun (WGS) entry which is preliminary data.</text>
</comment>
<protein>
    <submittedName>
        <fullName evidence="2">Uncharacterized protein</fullName>
    </submittedName>
</protein>
<name>A0A4Z1SPM1_GIAMU</name>
<dbReference type="EMBL" id="VDLU01000004">
    <property type="protein sequence ID" value="TNJ26815.1"/>
    <property type="molecule type" value="Genomic_DNA"/>
</dbReference>
<accession>A0A4Z1SPM1</accession>
<keyword evidence="3" id="KW-1185">Reference proteome</keyword>
<evidence type="ECO:0000313" key="3">
    <source>
        <dbReference type="Proteomes" id="UP000315496"/>
    </source>
</evidence>
<organism evidence="2 3">
    <name type="scientific">Giardia muris</name>
    <dbReference type="NCBI Taxonomy" id="5742"/>
    <lineage>
        <taxon>Eukaryota</taxon>
        <taxon>Metamonada</taxon>
        <taxon>Diplomonadida</taxon>
        <taxon>Hexamitidae</taxon>
        <taxon>Giardiinae</taxon>
        <taxon>Giardia</taxon>
    </lineage>
</organism>
<dbReference type="AlphaFoldDB" id="A0A4Z1SPM1"/>
<proteinExistence type="predicted"/>
<gene>
    <name evidence="2" type="ORF">GMRT_10606</name>
</gene>
<dbReference type="OrthoDB" id="10297269at2759"/>
<evidence type="ECO:0000256" key="1">
    <source>
        <dbReference type="SAM" id="MobiDB-lite"/>
    </source>
</evidence>